<dbReference type="EMBL" id="JAFFHA010000004">
    <property type="protein sequence ID" value="KAK4657095.1"/>
    <property type="molecule type" value="Genomic_DNA"/>
</dbReference>
<evidence type="ECO:0000313" key="4">
    <source>
        <dbReference type="Proteomes" id="UP001323405"/>
    </source>
</evidence>
<keyword evidence="2" id="KW-1133">Transmembrane helix</keyword>
<dbReference type="Gene3D" id="1.10.10.2120">
    <property type="match status" value="1"/>
</dbReference>
<accession>A0ABR0GMW3</accession>
<comment type="caution">
    <text evidence="3">The sequence shown here is derived from an EMBL/GenBank/DDBJ whole genome shotgun (WGS) entry which is preliminary data.</text>
</comment>
<gene>
    <name evidence="3" type="ORF">QC762_209910</name>
</gene>
<reference evidence="3 4" key="1">
    <citation type="journal article" date="2023" name="bioRxiv">
        <title>High-quality genome assemblies of four members of thePodospora anserinaspecies complex.</title>
        <authorList>
            <person name="Ament-Velasquez S.L."/>
            <person name="Vogan A.A."/>
            <person name="Wallerman O."/>
            <person name="Hartmann F."/>
            <person name="Gautier V."/>
            <person name="Silar P."/>
            <person name="Giraud T."/>
            <person name="Johannesson H."/>
        </authorList>
    </citation>
    <scope>NUCLEOTIDE SEQUENCE [LARGE SCALE GENOMIC DNA]</scope>
    <source>
        <strain evidence="3 4">CBS 415.72m</strain>
    </source>
</reference>
<feature type="compositionally biased region" description="Basic and acidic residues" evidence="1">
    <location>
        <begin position="811"/>
        <end position="828"/>
    </location>
</feature>
<feature type="compositionally biased region" description="Basic and acidic residues" evidence="1">
    <location>
        <begin position="649"/>
        <end position="659"/>
    </location>
</feature>
<keyword evidence="4" id="KW-1185">Reference proteome</keyword>
<dbReference type="InterPro" id="IPR047801">
    <property type="entry name" value="Peptidase_C45"/>
</dbReference>
<feature type="compositionally biased region" description="Basic residues" evidence="1">
    <location>
        <begin position="868"/>
        <end position="882"/>
    </location>
</feature>
<dbReference type="PANTHER" id="PTHR34180">
    <property type="entry name" value="PEPTIDASE C45"/>
    <property type="match status" value="1"/>
</dbReference>
<proteinExistence type="predicted"/>
<sequence>MGKRSRRTLLRILSIILIMAGFHPLMWETWCKDVIRQLSSNVEWLPLLWELRGIADGAEVTLEQVVMLNARHELAAWERVMRNDEVGRPGCLRPMEDFFILSEDPKPTEDCNILSEYADTSTSAYFSDAVTNNHPVVAQSWNMPSTRTVEEPEKRDRDVVVPKDHAVILLKVTPCRQDGPAAVPHFIVTKPGVLMKSGMNQHGYSVVVDSVFSTRDRDLAPSDLPMTLLARKMLTSCVSLACTTNVLQRYRTGSTHSLLHACRGLRSLNDDTTSASILELLPHTPEAGSLRGRRVLPDANLSYCLVHTNHLIAPQLAPFQLEELVKRVSLPAGLLEVAKHSKKNLQSMAQIVRRYLVQLLTKRFVNFVFRAWDSPARFNRLRQLIEFGDHPINQESILNIFSDHIGEMSVCQHTKADMFKELSEVSGELDKPWSRPQGNHTACLVTYHLEELKITVSTGPPCHGNHLVFQLLDPSHLDEVPTVAAAVPEDRKFKWPQKLKQTKPPQKCHLLSAVDPPILSKRLILGEASNPNTQFKLTCASWWGVRRMSLQRQRALRGRKRAAAICSAWNDEWERQGEVRVQPERPVFGPETKACYEERKRRFEQEYRRLCGFWLLKARWQTPGRPDDKIVGDRSWPDHEVIGTPPRAEGAEKSRSPRTDEEEAEMINHFVETRARFFDSAAARFGTMNWDRWKLANGLMPRGSSMLRNVETWTDIDNDVLETTVVVRNNHCLLNGTDYAAKRAFAVRYDERTGHRHYMRWGLKWLRDIAPPRVIDERDTQRAKFLARKRKHQMRWQEKQEPPKRARARRERLEKEAAEEKAREEGKERARKRAMYQERWKEQAEEKKRREEEAKRYPPWTTVSVGRKDKKRVRKRTVRYSK</sequence>
<dbReference type="Gene3D" id="3.60.60.10">
    <property type="entry name" value="Penicillin V Acylase, Chain A"/>
    <property type="match status" value="2"/>
</dbReference>
<feature type="compositionally biased region" description="Basic and acidic residues" evidence="1">
    <location>
        <begin position="835"/>
        <end position="856"/>
    </location>
</feature>
<dbReference type="Proteomes" id="UP001323405">
    <property type="component" value="Unassembled WGS sequence"/>
</dbReference>
<organism evidence="3 4">
    <name type="scientific">Podospora pseudocomata</name>
    <dbReference type="NCBI Taxonomy" id="2093779"/>
    <lineage>
        <taxon>Eukaryota</taxon>
        <taxon>Fungi</taxon>
        <taxon>Dikarya</taxon>
        <taxon>Ascomycota</taxon>
        <taxon>Pezizomycotina</taxon>
        <taxon>Sordariomycetes</taxon>
        <taxon>Sordariomycetidae</taxon>
        <taxon>Sordariales</taxon>
        <taxon>Podosporaceae</taxon>
        <taxon>Podospora</taxon>
    </lineage>
</organism>
<dbReference type="PANTHER" id="PTHR34180:SF1">
    <property type="entry name" value="BETA-ALANYL-DOPAMINE_CARCININE HYDROLASE"/>
    <property type="match status" value="1"/>
</dbReference>
<dbReference type="RefSeq" id="XP_062746069.1">
    <property type="nucleotide sequence ID" value="XM_062887894.1"/>
</dbReference>
<name>A0ABR0GMW3_9PEZI</name>
<protein>
    <submittedName>
        <fullName evidence="3">Uncharacterized protein</fullName>
    </submittedName>
</protein>
<evidence type="ECO:0000256" key="2">
    <source>
        <dbReference type="SAM" id="Phobius"/>
    </source>
</evidence>
<keyword evidence="2" id="KW-0472">Membrane</keyword>
<feature type="transmembrane region" description="Helical" evidence="2">
    <location>
        <begin position="9"/>
        <end position="27"/>
    </location>
</feature>
<feature type="compositionally biased region" description="Basic and acidic residues" evidence="1">
    <location>
        <begin position="626"/>
        <end position="641"/>
    </location>
</feature>
<feature type="compositionally biased region" description="Basic and acidic residues" evidence="1">
    <location>
        <begin position="795"/>
        <end position="804"/>
    </location>
</feature>
<dbReference type="GeneID" id="87907801"/>
<feature type="region of interest" description="Disordered" evidence="1">
    <location>
        <begin position="626"/>
        <end position="662"/>
    </location>
</feature>
<keyword evidence="2" id="KW-0812">Transmembrane</keyword>
<evidence type="ECO:0000313" key="3">
    <source>
        <dbReference type="EMBL" id="KAK4657095.1"/>
    </source>
</evidence>
<evidence type="ECO:0000256" key="1">
    <source>
        <dbReference type="SAM" id="MobiDB-lite"/>
    </source>
</evidence>
<feature type="region of interest" description="Disordered" evidence="1">
    <location>
        <begin position="788"/>
        <end position="882"/>
    </location>
</feature>